<evidence type="ECO:0000256" key="2">
    <source>
        <dbReference type="ARBA" id="ARBA00004442"/>
    </source>
</evidence>
<keyword evidence="8" id="KW-0998">Cell outer membrane</keyword>
<evidence type="ECO:0000256" key="10">
    <source>
        <dbReference type="SAM" id="MobiDB-lite"/>
    </source>
</evidence>
<reference evidence="13 14" key="2">
    <citation type="journal article" date="2012" name="Stand. Genomic Sci.">
        <title>Complete Genome Sequence of Clostridium clariflavum DSM 19732.</title>
        <authorList>
            <person name="Izquierdo J.A."/>
            <person name="Goodwin L."/>
            <person name="Davenport K.W."/>
            <person name="Teshima H."/>
            <person name="Bruce D."/>
            <person name="Detter C."/>
            <person name="Tapia R."/>
            <person name="Han S."/>
            <person name="Land M."/>
            <person name="Hauser L."/>
            <person name="Jeffries C.D."/>
            <person name="Han J."/>
            <person name="Pitluck S."/>
            <person name="Nolan M."/>
            <person name="Chen A."/>
            <person name="Huntemann M."/>
            <person name="Mavromatis K."/>
            <person name="Mikhailova N."/>
            <person name="Liolios K."/>
            <person name="Woyke T."/>
            <person name="Lynd L.R."/>
        </authorList>
    </citation>
    <scope>NUCLEOTIDE SEQUENCE [LARGE SCALE GENOMIC DNA]</scope>
    <source>
        <strain evidence="14">DSM 19732 / NBRC 101661 / EBR45</strain>
    </source>
</reference>
<evidence type="ECO:0000256" key="3">
    <source>
        <dbReference type="ARBA" id="ARBA00008914"/>
    </source>
</evidence>
<dbReference type="PANTHER" id="PTHR30329">
    <property type="entry name" value="STATOR ELEMENT OF FLAGELLAR MOTOR COMPLEX"/>
    <property type="match status" value="1"/>
</dbReference>
<evidence type="ECO:0000256" key="4">
    <source>
        <dbReference type="ARBA" id="ARBA00022475"/>
    </source>
</evidence>
<evidence type="ECO:0000256" key="5">
    <source>
        <dbReference type="ARBA" id="ARBA00022692"/>
    </source>
</evidence>
<dbReference type="InterPro" id="IPR006665">
    <property type="entry name" value="OmpA-like"/>
</dbReference>
<evidence type="ECO:0000256" key="6">
    <source>
        <dbReference type="ARBA" id="ARBA00022989"/>
    </source>
</evidence>
<keyword evidence="4" id="KW-1003">Cell membrane</keyword>
<evidence type="ECO:0000256" key="7">
    <source>
        <dbReference type="ARBA" id="ARBA00023136"/>
    </source>
</evidence>
<feature type="compositionally biased region" description="Low complexity" evidence="10">
    <location>
        <begin position="92"/>
        <end position="102"/>
    </location>
</feature>
<evidence type="ECO:0000313" key="14">
    <source>
        <dbReference type="Proteomes" id="UP000005435"/>
    </source>
</evidence>
<dbReference type="InterPro" id="IPR006664">
    <property type="entry name" value="OMP_bac"/>
</dbReference>
<dbReference type="EMBL" id="CP003065">
    <property type="protein sequence ID" value="AEV66819.1"/>
    <property type="molecule type" value="Genomic_DNA"/>
</dbReference>
<evidence type="ECO:0000256" key="11">
    <source>
        <dbReference type="SAM" id="Phobius"/>
    </source>
</evidence>
<dbReference type="eggNOG" id="COG1360">
    <property type="taxonomic scope" value="Bacteria"/>
</dbReference>
<gene>
    <name evidence="13" type="ordered locus">Clocl_0062</name>
</gene>
<dbReference type="AlphaFoldDB" id="G8LZF6"/>
<dbReference type="RefSeq" id="WP_014253457.1">
    <property type="nucleotide sequence ID" value="NC_016627.1"/>
</dbReference>
<keyword evidence="13" id="KW-0969">Cilium</keyword>
<dbReference type="InterPro" id="IPR050330">
    <property type="entry name" value="Bact_OuterMem_StrucFunc"/>
</dbReference>
<dbReference type="Pfam" id="PF00691">
    <property type="entry name" value="OmpA"/>
    <property type="match status" value="1"/>
</dbReference>
<dbReference type="InterPro" id="IPR025713">
    <property type="entry name" value="MotB-like_N_dom"/>
</dbReference>
<dbReference type="PANTHER" id="PTHR30329:SF21">
    <property type="entry name" value="LIPOPROTEIN YIAD-RELATED"/>
    <property type="match status" value="1"/>
</dbReference>
<name>G8LZF6_ACECE</name>
<protein>
    <submittedName>
        <fullName evidence="13">Flagellar motor protein</fullName>
    </submittedName>
</protein>
<evidence type="ECO:0000256" key="1">
    <source>
        <dbReference type="ARBA" id="ARBA00004162"/>
    </source>
</evidence>
<keyword evidence="13" id="KW-0282">Flagellum</keyword>
<reference evidence="14" key="1">
    <citation type="submission" date="2011-12" db="EMBL/GenBank/DDBJ databases">
        <title>Complete sequence of Clostridium clariflavum DSM 19732.</title>
        <authorList>
            <consortium name="US DOE Joint Genome Institute"/>
            <person name="Lucas S."/>
            <person name="Han J."/>
            <person name="Lapidus A."/>
            <person name="Cheng J.-F."/>
            <person name="Goodwin L."/>
            <person name="Pitluck S."/>
            <person name="Peters L."/>
            <person name="Teshima H."/>
            <person name="Detter J.C."/>
            <person name="Han C."/>
            <person name="Tapia R."/>
            <person name="Land M."/>
            <person name="Hauser L."/>
            <person name="Kyrpides N."/>
            <person name="Ivanova N."/>
            <person name="Pagani I."/>
            <person name="Kitzmiller T."/>
            <person name="Lynd L."/>
            <person name="Izquierdo J."/>
            <person name="Woyke T."/>
        </authorList>
    </citation>
    <scope>NUCLEOTIDE SEQUENCE [LARGE SCALE GENOMIC DNA]</scope>
    <source>
        <strain evidence="14">DSM 19732 / NBRC 101661 / EBR45</strain>
    </source>
</reference>
<keyword evidence="5 11" id="KW-0812">Transmembrane</keyword>
<dbReference type="HOGENOM" id="CLU_016890_0_3_9"/>
<dbReference type="PROSITE" id="PS51123">
    <property type="entry name" value="OMPA_2"/>
    <property type="match status" value="1"/>
</dbReference>
<dbReference type="CDD" id="cd07185">
    <property type="entry name" value="OmpA_C-like"/>
    <property type="match status" value="1"/>
</dbReference>
<dbReference type="GO" id="GO:0009279">
    <property type="term" value="C:cell outer membrane"/>
    <property type="evidence" value="ECO:0007669"/>
    <property type="project" value="UniProtKB-SubCell"/>
</dbReference>
<evidence type="ECO:0000256" key="9">
    <source>
        <dbReference type="PROSITE-ProRule" id="PRU00473"/>
    </source>
</evidence>
<dbReference type="Proteomes" id="UP000005435">
    <property type="component" value="Chromosome"/>
</dbReference>
<dbReference type="Pfam" id="PF13677">
    <property type="entry name" value="MotB_plug"/>
    <property type="match status" value="1"/>
</dbReference>
<keyword evidence="14" id="KW-1185">Reference proteome</keyword>
<comment type="subcellular location">
    <subcellularLocation>
        <location evidence="1">Cell membrane</location>
        <topology evidence="1">Single-pass membrane protein</topology>
    </subcellularLocation>
    <subcellularLocation>
        <location evidence="2">Cell outer membrane</location>
    </subcellularLocation>
</comment>
<feature type="region of interest" description="Disordered" evidence="10">
    <location>
        <begin position="88"/>
        <end position="110"/>
    </location>
</feature>
<dbReference type="InterPro" id="IPR036737">
    <property type="entry name" value="OmpA-like_sf"/>
</dbReference>
<feature type="domain" description="OmpA-like" evidence="12">
    <location>
        <begin position="138"/>
        <end position="259"/>
    </location>
</feature>
<dbReference type="SUPFAM" id="SSF103088">
    <property type="entry name" value="OmpA-like"/>
    <property type="match status" value="1"/>
</dbReference>
<dbReference type="KEGG" id="ccl:Clocl_0062"/>
<evidence type="ECO:0000256" key="8">
    <source>
        <dbReference type="ARBA" id="ARBA00023237"/>
    </source>
</evidence>
<sequence length="259" mass="29456">MSKKGRRTISDDDPPEGAAEWLTTYSDMVTLLLTFFVLLFSMATVDKQKFQEVAYSLKSAFMNISRGEIFYNNNGEDIISILDDNMPDISEEQNSTNNNENNKAGLGDSDQISEFKEQVERLILEMDLGEYVQIIDNKTSLILRINSVILFDLGKADIKESGKETIRKIAELMKQLDTEIIVQGHTDNLPIKTSLYPTNWELSTKRATNVILFLINECSLDPTRLTATGNGEYRPVAPNDTEENRQKNRRIDIVISKYK</sequence>
<evidence type="ECO:0000313" key="13">
    <source>
        <dbReference type="EMBL" id="AEV66819.1"/>
    </source>
</evidence>
<feature type="region of interest" description="Disordered" evidence="10">
    <location>
        <begin position="226"/>
        <end position="245"/>
    </location>
</feature>
<organism evidence="13 14">
    <name type="scientific">Acetivibrio clariflavus (strain DSM 19732 / NBRC 101661 / EBR45)</name>
    <name type="common">Clostridium clariflavum</name>
    <dbReference type="NCBI Taxonomy" id="720554"/>
    <lineage>
        <taxon>Bacteria</taxon>
        <taxon>Bacillati</taxon>
        <taxon>Bacillota</taxon>
        <taxon>Clostridia</taxon>
        <taxon>Eubacteriales</taxon>
        <taxon>Oscillospiraceae</taxon>
        <taxon>Acetivibrio</taxon>
    </lineage>
</organism>
<dbReference type="PRINTS" id="PR01021">
    <property type="entry name" value="OMPADOMAIN"/>
</dbReference>
<proteinExistence type="inferred from homology"/>
<keyword evidence="13" id="KW-0966">Cell projection</keyword>
<dbReference type="Gene3D" id="3.30.1330.60">
    <property type="entry name" value="OmpA-like domain"/>
    <property type="match status" value="1"/>
</dbReference>
<dbReference type="OrthoDB" id="9815217at2"/>
<comment type="similarity">
    <text evidence="3">Belongs to the MotB family.</text>
</comment>
<feature type="transmembrane region" description="Helical" evidence="11">
    <location>
        <begin position="28"/>
        <end position="45"/>
    </location>
</feature>
<dbReference type="STRING" id="720554.Clocl_0062"/>
<keyword evidence="7 9" id="KW-0472">Membrane</keyword>
<evidence type="ECO:0000259" key="12">
    <source>
        <dbReference type="PROSITE" id="PS51123"/>
    </source>
</evidence>
<accession>G8LZF6</accession>
<keyword evidence="6 11" id="KW-1133">Transmembrane helix</keyword>
<dbReference type="GO" id="GO:0005886">
    <property type="term" value="C:plasma membrane"/>
    <property type="evidence" value="ECO:0007669"/>
    <property type="project" value="UniProtKB-SubCell"/>
</dbReference>